<feature type="domain" description="Thioredoxin-like fold" evidence="1">
    <location>
        <begin position="115"/>
        <end position="184"/>
    </location>
</feature>
<reference evidence="2 3" key="1">
    <citation type="submission" date="2017-03" db="EMBL/GenBank/DDBJ databases">
        <authorList>
            <person name="Afonso C.L."/>
            <person name="Miller P.J."/>
            <person name="Scott M.A."/>
            <person name="Spackman E."/>
            <person name="Goraichik I."/>
            <person name="Dimitrov K.M."/>
            <person name="Suarez D.L."/>
            <person name="Swayne D.E."/>
        </authorList>
    </citation>
    <scope>NUCLEOTIDE SEQUENCE [LARGE SCALE GENOMIC DNA]</scope>
    <source>
        <strain evidence="2">PRJEB14757</strain>
    </source>
</reference>
<dbReference type="GO" id="GO:0016787">
    <property type="term" value="F:hydrolase activity"/>
    <property type="evidence" value="ECO:0007669"/>
    <property type="project" value="UniProtKB-KW"/>
</dbReference>
<dbReference type="AlphaFoldDB" id="A0A1W1H8M3"/>
<dbReference type="SUPFAM" id="SSF52833">
    <property type="entry name" value="Thioredoxin-like"/>
    <property type="match status" value="1"/>
</dbReference>
<dbReference type="RefSeq" id="WP_080805302.1">
    <property type="nucleotide sequence ID" value="NZ_LT828550.1"/>
</dbReference>
<dbReference type="InterPro" id="IPR016024">
    <property type="entry name" value="ARM-type_fold"/>
</dbReference>
<dbReference type="PANTHER" id="PTHR37170:SF1">
    <property type="entry name" value="GLUTAREDOXIN-LIKE PROTEIN"/>
    <property type="match status" value="1"/>
</dbReference>
<accession>A0A1W1H8M3</accession>
<organism evidence="2 3">
    <name type="scientific">Desulfamplus magnetovallimortis</name>
    <dbReference type="NCBI Taxonomy" id="1246637"/>
    <lineage>
        <taxon>Bacteria</taxon>
        <taxon>Pseudomonadati</taxon>
        <taxon>Thermodesulfobacteriota</taxon>
        <taxon>Desulfobacteria</taxon>
        <taxon>Desulfobacterales</taxon>
        <taxon>Desulfobacteraceae</taxon>
        <taxon>Desulfamplus</taxon>
    </lineage>
</organism>
<proteinExistence type="predicted"/>
<keyword evidence="3" id="KW-1185">Reference proteome</keyword>
<gene>
    <name evidence="2" type="ORF">MTBBW1_1590005</name>
</gene>
<dbReference type="PANTHER" id="PTHR37170">
    <property type="entry name" value="GLUTAREDOXIN-RELATED"/>
    <property type="match status" value="1"/>
</dbReference>
<dbReference type="Gene3D" id="3.40.30.80">
    <property type="match status" value="1"/>
</dbReference>
<keyword evidence="2" id="KW-0378">Hydrolase</keyword>
<dbReference type="Pfam" id="PF13192">
    <property type="entry name" value="Thioredoxin_3"/>
    <property type="match status" value="1"/>
</dbReference>
<evidence type="ECO:0000313" key="2">
    <source>
        <dbReference type="EMBL" id="SLM28809.1"/>
    </source>
</evidence>
<evidence type="ECO:0000313" key="3">
    <source>
        <dbReference type="Proteomes" id="UP000191931"/>
    </source>
</evidence>
<evidence type="ECO:0000259" key="1">
    <source>
        <dbReference type="Pfam" id="PF13192"/>
    </source>
</evidence>
<dbReference type="STRING" id="1246637.MTBBW1_1590005"/>
<dbReference type="Proteomes" id="UP000191931">
    <property type="component" value="Unassembled WGS sequence"/>
</dbReference>
<dbReference type="SUPFAM" id="SSF48371">
    <property type="entry name" value="ARM repeat"/>
    <property type="match status" value="1"/>
</dbReference>
<dbReference type="InterPro" id="IPR012336">
    <property type="entry name" value="Thioredoxin-like_fold"/>
</dbReference>
<dbReference type="InterPro" id="IPR036249">
    <property type="entry name" value="Thioredoxin-like_sf"/>
</dbReference>
<dbReference type="OrthoDB" id="5419931at2"/>
<name>A0A1W1H8M3_9BACT</name>
<dbReference type="EMBL" id="FWEV01000067">
    <property type="protein sequence ID" value="SLM28809.1"/>
    <property type="molecule type" value="Genomic_DNA"/>
</dbReference>
<sequence length="324" mass="35930">MKYELDNNEKNEITQWAASNHKNRLKITLATPEHEQTPFFEAFCNALEEASPDIDIKINKDSNLKLPAIILNENITFHAVPRGKIFSSFIAPPSPSFSPRTIENINKIEIPVELKLYIANMCPHCPGVVSTILPLAAASKHINLSIIDGTLFVDQASKDNVMSAPCLILDNDFRWTGSVTQEEVTDMIANRDISSLSTSSLRSILEEGKAELIAAEMTKQNIIFPGFTGLLLHEIWSVRLGAMVVVEELAEKNPDLALKICPKLLQHFDDSDIPTKGDILYALGESGDLSVKDKIVKLMTKITIPDLIEAAQEAIEAIEERNRT</sequence>
<protein>
    <submittedName>
        <fullName evidence="2">Putative HAD family hydrolase</fullName>
    </submittedName>
</protein>